<dbReference type="OrthoDB" id="10251536at2759"/>
<sequence>MQGFGADPHPGQNPGAILRRIKSERQQQWHEENLRELRKVQARAAFESRERLTDELCVARRELKAMQEAVKEASVIARRERLRELYQRESREQDEALRARGLGITGCLLKS</sequence>
<dbReference type="EMBL" id="VDLU01000003">
    <property type="protein sequence ID" value="TNJ27836.1"/>
    <property type="molecule type" value="Genomic_DNA"/>
</dbReference>
<keyword evidence="3" id="KW-1185">Reference proteome</keyword>
<dbReference type="VEuPathDB" id="GiardiaDB:GMRT_12645"/>
<dbReference type="Proteomes" id="UP000315496">
    <property type="component" value="Chromosome 3"/>
</dbReference>
<dbReference type="AlphaFoldDB" id="A0A4Z1SPV6"/>
<reference evidence="2 3" key="1">
    <citation type="submission" date="2019-05" db="EMBL/GenBank/DDBJ databases">
        <title>The compact genome of Giardia muris reveals important steps in the evolution of intestinal protozoan parasites.</title>
        <authorList>
            <person name="Xu F."/>
            <person name="Jimenez-Gonzalez A."/>
            <person name="Einarsson E."/>
            <person name="Astvaldsson A."/>
            <person name="Peirasmaki D."/>
            <person name="Eckmann L."/>
            <person name="Andersson J.O."/>
            <person name="Svard S.G."/>
            <person name="Jerlstrom-Hultqvist J."/>
        </authorList>
    </citation>
    <scope>NUCLEOTIDE SEQUENCE [LARGE SCALE GENOMIC DNA]</scope>
    <source>
        <strain evidence="2 3">Roberts-Thomson</strain>
    </source>
</reference>
<evidence type="ECO:0000313" key="3">
    <source>
        <dbReference type="Proteomes" id="UP000315496"/>
    </source>
</evidence>
<name>A0A4Z1SPV6_GIAMU</name>
<accession>A0A4Z1SPV6</accession>
<organism evidence="2 3">
    <name type="scientific">Giardia muris</name>
    <dbReference type="NCBI Taxonomy" id="5742"/>
    <lineage>
        <taxon>Eukaryota</taxon>
        <taxon>Metamonada</taxon>
        <taxon>Diplomonadida</taxon>
        <taxon>Hexamitidae</taxon>
        <taxon>Giardiinae</taxon>
        <taxon>Giardia</taxon>
    </lineage>
</organism>
<evidence type="ECO:0000256" key="1">
    <source>
        <dbReference type="SAM" id="MobiDB-lite"/>
    </source>
</evidence>
<comment type="caution">
    <text evidence="2">The sequence shown here is derived from an EMBL/GenBank/DDBJ whole genome shotgun (WGS) entry which is preliminary data.</text>
</comment>
<gene>
    <name evidence="2" type="ORF">GMRT_12645</name>
</gene>
<evidence type="ECO:0000313" key="2">
    <source>
        <dbReference type="EMBL" id="TNJ27836.1"/>
    </source>
</evidence>
<proteinExistence type="predicted"/>
<feature type="region of interest" description="Disordered" evidence="1">
    <location>
        <begin position="1"/>
        <end position="20"/>
    </location>
</feature>
<protein>
    <submittedName>
        <fullName evidence="2">Uncharacterized protein</fullName>
    </submittedName>
</protein>